<dbReference type="OMA" id="SDMAQPL"/>
<dbReference type="GO" id="GO:0005765">
    <property type="term" value="C:lysosomal membrane"/>
    <property type="evidence" value="ECO:0007669"/>
    <property type="project" value="UniProtKB-SubCell"/>
</dbReference>
<dbReference type="OrthoDB" id="10037042at2759"/>
<feature type="domain" description="Lysosome-associated membrane glycoprotein 2-like transmembrane" evidence="19">
    <location>
        <begin position="214"/>
        <end position="245"/>
    </location>
</feature>
<keyword evidence="3 14" id="KW-0812">Transmembrane</keyword>
<dbReference type="Pfam" id="PF21222">
    <property type="entry name" value="Lamp2_2nd"/>
    <property type="match status" value="1"/>
</dbReference>
<dbReference type="Ensembl" id="ENSPNAT00000025835.2">
    <property type="protein sequence ID" value="ENSPNAP00000034228.1"/>
    <property type="gene ID" value="ENSPNAG00000023347.2"/>
</dbReference>
<dbReference type="PANTHER" id="PTHR11506:SF27">
    <property type="entry name" value="LYSOSOME-ASSOCIATED MEMBRANE GLYCOPROTEIN 1"/>
    <property type="match status" value="1"/>
</dbReference>
<evidence type="ECO:0000313" key="20">
    <source>
        <dbReference type="Ensembl" id="ENSPNAP00000034228.1"/>
    </source>
</evidence>
<dbReference type="InterPro" id="IPR018134">
    <property type="entry name" value="LAMP_CS"/>
</dbReference>
<evidence type="ECO:0000256" key="13">
    <source>
        <dbReference type="ARBA" id="ARBA00074383"/>
    </source>
</evidence>
<keyword evidence="6 16" id="KW-1133">Transmembrane helix</keyword>
<dbReference type="CDD" id="cd12087">
    <property type="entry name" value="TM_EGFR-like"/>
    <property type="match status" value="1"/>
</dbReference>
<feature type="chain" id="PRO_5017442318" description="Lysosome-associated membrane glycoprotein 1" evidence="17">
    <location>
        <begin position="30"/>
        <end position="247"/>
    </location>
</feature>
<dbReference type="GeneID" id="108426037"/>
<reference evidence="20 21" key="1">
    <citation type="submission" date="2020-10" db="EMBL/GenBank/DDBJ databases">
        <title>Pygocentrus nattereri (red-bellied piranha) genome, fPygNat1, primary haplotype.</title>
        <authorList>
            <person name="Myers G."/>
            <person name="Meyer A."/>
            <person name="Karagic N."/>
            <person name="Pippel M."/>
            <person name="Winkler S."/>
            <person name="Tracey A."/>
            <person name="Wood J."/>
            <person name="Formenti G."/>
            <person name="Howe K."/>
            <person name="Fedrigo O."/>
            <person name="Jarvis E.D."/>
        </authorList>
    </citation>
    <scope>NUCLEOTIDE SEQUENCE [LARGE SCALE GENOMIC DNA]</scope>
</reference>
<evidence type="ECO:0000256" key="2">
    <source>
        <dbReference type="ARBA" id="ARBA00022475"/>
    </source>
</evidence>
<dbReference type="Proteomes" id="UP001501920">
    <property type="component" value="Chromosome 6"/>
</dbReference>
<dbReference type="AlphaFoldDB" id="A0A3B4EES3"/>
<dbReference type="GO" id="GO:0005886">
    <property type="term" value="C:plasma membrane"/>
    <property type="evidence" value="ECO:0007669"/>
    <property type="project" value="UniProtKB-SubCell"/>
</dbReference>
<name>A0A3B4EES3_PYGNA</name>
<dbReference type="GeneTree" id="ENSGT00950000182899"/>
<keyword evidence="10 14" id="KW-0458">Lysosome</keyword>
<dbReference type="STRING" id="42514.ENSPNAP00000034228"/>
<evidence type="ECO:0000256" key="16">
    <source>
        <dbReference type="SAM" id="Phobius"/>
    </source>
</evidence>
<dbReference type="PANTHER" id="PTHR11506">
    <property type="entry name" value="LYSOSOME-ASSOCIATED MEMBRANE GLYCOPROTEIN"/>
    <property type="match status" value="1"/>
</dbReference>
<evidence type="ECO:0000256" key="8">
    <source>
        <dbReference type="ARBA" id="ARBA00023157"/>
    </source>
</evidence>
<keyword evidence="7 14" id="KW-0472">Membrane</keyword>
<feature type="region of interest" description="Disordered" evidence="15">
    <location>
        <begin position="31"/>
        <end position="55"/>
    </location>
</feature>
<keyword evidence="9" id="KW-0325">Glycoprotein</keyword>
<protein>
    <recommendedName>
        <fullName evidence="13">Lysosome-associated membrane glycoprotein 1</fullName>
    </recommendedName>
</protein>
<dbReference type="InterPro" id="IPR002000">
    <property type="entry name" value="Lysosome-assoc_membr_glycop"/>
</dbReference>
<sequence>MIPRRPKQPLPAALTFLLVLAVTLRPSLSSDALATTSPPAPPSPPSKPERGDYNVTNNGTACLMARMGLQLNITYLSRSQGKAVQEIINIHPNLTKHSGSCEAETASLKLTEDNTNLTFIFSLNSTTNKYHLSGLELSAKLSDMAQPLTLSNTSLDYLQGNLGYSYMCQQELTLSVGQNFSLNTFQLQVQPFGVSGDQFGSAEDCELDEDEMLIPIIVGAALAGLVLIVLFAYLIGRKRSHAGYQTI</sequence>
<dbReference type="InterPro" id="IPR048524">
    <property type="entry name" value="Lamp2-like_TM"/>
</dbReference>
<feature type="signal peptide" evidence="17">
    <location>
        <begin position="1"/>
        <end position="29"/>
    </location>
</feature>
<evidence type="ECO:0000259" key="19">
    <source>
        <dbReference type="Pfam" id="PF21222"/>
    </source>
</evidence>
<evidence type="ECO:0000256" key="1">
    <source>
        <dbReference type="ARBA" id="ARBA00004251"/>
    </source>
</evidence>
<comment type="similarity">
    <text evidence="14">Belongs to the LAMP family.</text>
</comment>
<evidence type="ECO:0000256" key="6">
    <source>
        <dbReference type="ARBA" id="ARBA00022989"/>
    </source>
</evidence>
<feature type="domain" description="Lysosome-associated membrane glycoprotein 2-like luminal" evidence="18">
    <location>
        <begin position="48"/>
        <end position="194"/>
    </location>
</feature>
<dbReference type="Pfam" id="PF01299">
    <property type="entry name" value="Lamp2-like_luminal"/>
    <property type="match status" value="1"/>
</dbReference>
<evidence type="ECO:0000256" key="10">
    <source>
        <dbReference type="ARBA" id="ARBA00023228"/>
    </source>
</evidence>
<evidence type="ECO:0000256" key="3">
    <source>
        <dbReference type="ARBA" id="ARBA00022692"/>
    </source>
</evidence>
<dbReference type="PROSITE" id="PS51407">
    <property type="entry name" value="LAMP_3"/>
    <property type="match status" value="1"/>
</dbReference>
<keyword evidence="8 14" id="KW-1015">Disulfide bond</keyword>
<feature type="disulfide bond" evidence="14">
    <location>
        <begin position="168"/>
        <end position="205"/>
    </location>
</feature>
<keyword evidence="2" id="KW-1003">Cell membrane</keyword>
<keyword evidence="21" id="KW-1185">Reference proteome</keyword>
<evidence type="ECO:0000256" key="5">
    <source>
        <dbReference type="ARBA" id="ARBA00022753"/>
    </source>
</evidence>
<evidence type="ECO:0000256" key="4">
    <source>
        <dbReference type="ARBA" id="ARBA00022729"/>
    </source>
</evidence>
<dbReference type="InterPro" id="IPR048528">
    <property type="entry name" value="Lamp2-like_luminal"/>
</dbReference>
<dbReference type="Gene3D" id="2.40.160.110">
    <property type="match status" value="1"/>
</dbReference>
<reference evidence="20" key="3">
    <citation type="submission" date="2025-09" db="UniProtKB">
        <authorList>
            <consortium name="Ensembl"/>
        </authorList>
    </citation>
    <scope>IDENTIFICATION</scope>
</reference>
<evidence type="ECO:0000256" key="11">
    <source>
        <dbReference type="ARBA" id="ARBA00037817"/>
    </source>
</evidence>
<dbReference type="CTD" id="563328"/>
<reference evidence="20" key="2">
    <citation type="submission" date="2025-08" db="UniProtKB">
        <authorList>
            <consortium name="Ensembl"/>
        </authorList>
    </citation>
    <scope>IDENTIFICATION</scope>
</reference>
<evidence type="ECO:0000256" key="15">
    <source>
        <dbReference type="SAM" id="MobiDB-lite"/>
    </source>
</evidence>
<keyword evidence="4 17" id="KW-0732">Signal</keyword>
<dbReference type="GO" id="GO:0031902">
    <property type="term" value="C:late endosome membrane"/>
    <property type="evidence" value="ECO:0007669"/>
    <property type="project" value="TreeGrafter"/>
</dbReference>
<comment type="caution">
    <text evidence="14">Lacks conserved residue(s) required for the propagation of feature annotation.</text>
</comment>
<evidence type="ECO:0000256" key="12">
    <source>
        <dbReference type="ARBA" id="ARBA00060404"/>
    </source>
</evidence>
<proteinExistence type="inferred from homology"/>
<evidence type="ECO:0000256" key="9">
    <source>
        <dbReference type="ARBA" id="ARBA00023180"/>
    </source>
</evidence>
<keyword evidence="5" id="KW-0967">Endosome</keyword>
<dbReference type="GO" id="GO:0072594">
    <property type="term" value="P:establishment of protein localization to organelle"/>
    <property type="evidence" value="ECO:0007669"/>
    <property type="project" value="TreeGrafter"/>
</dbReference>
<dbReference type="PRINTS" id="PR00336">
    <property type="entry name" value="LYSASSOCTDMP"/>
</dbReference>
<organism evidence="20 21">
    <name type="scientific">Pygocentrus nattereri</name>
    <name type="common">Red-bellied piranha</name>
    <dbReference type="NCBI Taxonomy" id="42514"/>
    <lineage>
        <taxon>Eukaryota</taxon>
        <taxon>Metazoa</taxon>
        <taxon>Chordata</taxon>
        <taxon>Craniata</taxon>
        <taxon>Vertebrata</taxon>
        <taxon>Euteleostomi</taxon>
        <taxon>Actinopterygii</taxon>
        <taxon>Neopterygii</taxon>
        <taxon>Teleostei</taxon>
        <taxon>Ostariophysi</taxon>
        <taxon>Characiformes</taxon>
        <taxon>Characoidei</taxon>
        <taxon>Pygocentrus</taxon>
    </lineage>
</organism>
<comment type="subcellular location">
    <subcellularLocation>
        <location evidence="1">Cell membrane</location>
        <topology evidence="1">Single-pass type I membrane protein</topology>
    </subcellularLocation>
    <subcellularLocation>
        <location evidence="12">Cytolytic granule membrane</location>
        <topology evidence="12">Single-pass type I membrane protein</topology>
    </subcellularLocation>
    <subcellularLocation>
        <location evidence="11">Late endosome membrane</location>
        <topology evidence="11">Single-pass type I membrane protein</topology>
    </subcellularLocation>
    <subcellularLocation>
        <location evidence="14">Lysosome membrane</location>
        <topology evidence="14">Single-pass type I membrane protein</topology>
    </subcellularLocation>
</comment>
<evidence type="ECO:0000313" key="21">
    <source>
        <dbReference type="Proteomes" id="UP001501920"/>
    </source>
</evidence>
<evidence type="ECO:0000256" key="7">
    <source>
        <dbReference type="ARBA" id="ARBA00023136"/>
    </source>
</evidence>
<dbReference type="RefSeq" id="XP_017550688.1">
    <property type="nucleotide sequence ID" value="XM_017695199.2"/>
</dbReference>
<evidence type="ECO:0000259" key="18">
    <source>
        <dbReference type="Pfam" id="PF01299"/>
    </source>
</evidence>
<dbReference type="FunFam" id="2.40.160.110:FF:000001">
    <property type="entry name" value="lysosome-associated membrane glycoprotein 2 isoform X2"/>
    <property type="match status" value="1"/>
</dbReference>
<dbReference type="PROSITE" id="PS00310">
    <property type="entry name" value="LAMP_1"/>
    <property type="match status" value="1"/>
</dbReference>
<evidence type="ECO:0000256" key="14">
    <source>
        <dbReference type="PROSITE-ProRule" id="PRU00740"/>
    </source>
</evidence>
<evidence type="ECO:0000256" key="17">
    <source>
        <dbReference type="SAM" id="SignalP"/>
    </source>
</evidence>
<accession>A0A3B4EES3</accession>
<feature type="transmembrane region" description="Helical" evidence="16">
    <location>
        <begin position="212"/>
        <end position="235"/>
    </location>
</feature>